<accession>A0A7X0F5Q8</accession>
<dbReference type="Proteomes" id="UP000536262">
    <property type="component" value="Unassembled WGS sequence"/>
</dbReference>
<dbReference type="AlphaFoldDB" id="A0A7X0F5Q8"/>
<protein>
    <submittedName>
        <fullName evidence="1">Uncharacterized protein</fullName>
    </submittedName>
</protein>
<comment type="caution">
    <text evidence="1">The sequence shown here is derived from an EMBL/GenBank/DDBJ whole genome shotgun (WGS) entry which is preliminary data.</text>
</comment>
<reference evidence="1 2" key="1">
    <citation type="submission" date="2020-08" db="EMBL/GenBank/DDBJ databases">
        <title>Genomic Encyclopedia of Type Strains, Phase IV (KMG-IV): sequencing the most valuable type-strain genomes for metagenomic binning, comparative biology and taxonomic classification.</title>
        <authorList>
            <person name="Goeker M."/>
        </authorList>
    </citation>
    <scope>NUCLEOTIDE SEQUENCE [LARGE SCALE GENOMIC DNA]</scope>
    <source>
        <strain evidence="1 2">DSM 7051</strain>
    </source>
</reference>
<dbReference type="EMBL" id="JACHOU010000002">
    <property type="protein sequence ID" value="MBB6353470.1"/>
    <property type="molecule type" value="Genomic_DNA"/>
</dbReference>
<dbReference type="RefSeq" id="WP_184698524.1">
    <property type="nucleotide sequence ID" value="NZ_BAABEG010000001.1"/>
</dbReference>
<organism evidence="1 2">
    <name type="scientific">Aminobacter aganoensis</name>
    <dbReference type="NCBI Taxonomy" id="83264"/>
    <lineage>
        <taxon>Bacteria</taxon>
        <taxon>Pseudomonadati</taxon>
        <taxon>Pseudomonadota</taxon>
        <taxon>Alphaproteobacteria</taxon>
        <taxon>Hyphomicrobiales</taxon>
        <taxon>Phyllobacteriaceae</taxon>
        <taxon>Aminobacter</taxon>
    </lineage>
</organism>
<name>A0A7X0F5Q8_9HYPH</name>
<evidence type="ECO:0000313" key="1">
    <source>
        <dbReference type="EMBL" id="MBB6353470.1"/>
    </source>
</evidence>
<evidence type="ECO:0000313" key="2">
    <source>
        <dbReference type="Proteomes" id="UP000536262"/>
    </source>
</evidence>
<sequence>MADAYIHSLTDLWNDAGTTYHAIKMNATDSASAAGSRLLTLQIGGSDRFYVDKNGNVVAAGTMTSTGAFLQSANDGGALGASGTAWSDLFLASGGVINWNAGDVTATHSANALAFAGASSGYSFDASLLLAASTAVNFGVGDVTITHSTNALAFAGATTNGYSFADGPIKPAANDGAALGVSGTAWSDLFLASGAVIDFAAANVVLTHSSGVLTLGTGDLRITTAGTNSASAVTVGGTQTLTGKTLGTGTAFGVVPTGLDASTTAKGIVEKATDAEVYAATADKYIAADLIETASASVALSDAATVAVDWDAGINRTLTAAGNRAIGNPTNGQPGTYRTILIQGNDTTDRTITFGNQFLGDVPTITDCDSTKWYLLTIRCITTTHFAVSSQVVKKP</sequence>
<keyword evidence="2" id="KW-1185">Reference proteome</keyword>
<gene>
    <name evidence="1" type="ORF">GGR00_001238</name>
</gene>
<proteinExistence type="predicted"/>